<dbReference type="AlphaFoldDB" id="A0A2P2NBD5"/>
<reference evidence="1" key="1">
    <citation type="submission" date="2018-02" db="EMBL/GenBank/DDBJ databases">
        <title>Rhizophora mucronata_Transcriptome.</title>
        <authorList>
            <person name="Meera S.P."/>
            <person name="Sreeshan A."/>
            <person name="Augustine A."/>
        </authorList>
    </citation>
    <scope>NUCLEOTIDE SEQUENCE</scope>
    <source>
        <tissue evidence="1">Leaf</tissue>
    </source>
</reference>
<dbReference type="EMBL" id="GGEC01059301">
    <property type="protein sequence ID" value="MBX39785.1"/>
    <property type="molecule type" value="Transcribed_RNA"/>
</dbReference>
<protein>
    <submittedName>
        <fullName evidence="1">Uncharacterized protein</fullName>
    </submittedName>
</protein>
<evidence type="ECO:0000313" key="1">
    <source>
        <dbReference type="EMBL" id="MBX39785.1"/>
    </source>
</evidence>
<accession>A0A2P2NBD5</accession>
<proteinExistence type="predicted"/>
<name>A0A2P2NBD5_RHIMU</name>
<sequence length="23" mass="2566">MQLPSRRALMPQVGPDLLVHVHA</sequence>
<organism evidence="1">
    <name type="scientific">Rhizophora mucronata</name>
    <name type="common">Asiatic mangrove</name>
    <dbReference type="NCBI Taxonomy" id="61149"/>
    <lineage>
        <taxon>Eukaryota</taxon>
        <taxon>Viridiplantae</taxon>
        <taxon>Streptophyta</taxon>
        <taxon>Embryophyta</taxon>
        <taxon>Tracheophyta</taxon>
        <taxon>Spermatophyta</taxon>
        <taxon>Magnoliopsida</taxon>
        <taxon>eudicotyledons</taxon>
        <taxon>Gunneridae</taxon>
        <taxon>Pentapetalae</taxon>
        <taxon>rosids</taxon>
        <taxon>fabids</taxon>
        <taxon>Malpighiales</taxon>
        <taxon>Rhizophoraceae</taxon>
        <taxon>Rhizophora</taxon>
    </lineage>
</organism>